<protein>
    <recommendedName>
        <fullName evidence="1">CRAL-TRIO domain-containing protein</fullName>
    </recommendedName>
</protein>
<dbReference type="PROSITE" id="PS50191">
    <property type="entry name" value="CRAL_TRIO"/>
    <property type="match status" value="2"/>
</dbReference>
<sequence>MSLRQLHPLLAAKAREELNEEPTRIEESLRLLKEWIAVQPHLKVRTDDQWLVAFLRGCKYNLDKTKSKIDLYYTLRTTAPEVYCIKYSESKIYSILETGAILTMPKTKGPADPRVILLRPGWCNPSDFTFMEVMAVMLFQHQISYMEDDNLTVAGMVNVVDLKGTSLSHIRQISIFEIRKLITVTQDAAATRMKGVHILNTMYFFETCFNLVKHFLNDKIRKRIHNKNYEEFYKCVPREVLPAEYGGDGGTMREIIDYWKRKFREYEVYYTNTVTRVSIVLGMAKIRELSPELAEIAKKELNENPKRTANDIQHLKDWLAKEPHLRARTDDQWLVALLRGCKFSLERVKEKLDLYYTLRTTAADVTLRRKPTEPEFLEFLRLGTCLILPKSSTLHPRAILIRAGRFDMNKYDVTDIMCILYYMVQILVMEDDAASIVGTIIVVDYEGCTMSHLTLVNPSVLRKLVAVSQDSLPLRLKGSHHLNVPTGVEIVFKLVSGFLNSKAKERLKIHKTYEELHAVLPKEVIPAEYGGSGGTVADITKYWENKIIEYKDWMIEEMKFGTDESLRLGKPQGVDISNTGSFRALEID</sequence>
<dbReference type="SMART" id="SM00516">
    <property type="entry name" value="SEC14"/>
    <property type="match status" value="2"/>
</dbReference>
<dbReference type="Proteomes" id="UP001152562">
    <property type="component" value="Unassembled WGS sequence"/>
</dbReference>
<dbReference type="PRINTS" id="PR00180">
    <property type="entry name" value="CRETINALDHBP"/>
</dbReference>
<dbReference type="InterPro" id="IPR001251">
    <property type="entry name" value="CRAL-TRIO_dom"/>
</dbReference>
<name>A0A9P0X730_PIEBR</name>
<dbReference type="Gene3D" id="1.20.5.1200">
    <property type="entry name" value="Alpha-tocopherol transfer"/>
    <property type="match status" value="2"/>
</dbReference>
<evidence type="ECO:0000259" key="1">
    <source>
        <dbReference type="PROSITE" id="PS50191"/>
    </source>
</evidence>
<dbReference type="SMART" id="SM01100">
    <property type="entry name" value="CRAL_TRIO_N"/>
    <property type="match status" value="2"/>
</dbReference>
<proteinExistence type="predicted"/>
<evidence type="ECO:0000313" key="3">
    <source>
        <dbReference type="Proteomes" id="UP001152562"/>
    </source>
</evidence>
<dbReference type="SUPFAM" id="SSF52087">
    <property type="entry name" value="CRAL/TRIO domain"/>
    <property type="match status" value="2"/>
</dbReference>
<dbReference type="Gene3D" id="1.10.8.20">
    <property type="entry name" value="N-terminal domain of phosphatidylinositol transfer protein sec14p"/>
    <property type="match status" value="2"/>
</dbReference>
<dbReference type="CDD" id="cd00170">
    <property type="entry name" value="SEC14"/>
    <property type="match status" value="2"/>
</dbReference>
<feature type="domain" description="CRAL-TRIO" evidence="1">
    <location>
        <begin position="373"/>
        <end position="537"/>
    </location>
</feature>
<dbReference type="AlphaFoldDB" id="A0A9P0X730"/>
<accession>A0A9P0X730</accession>
<dbReference type="Gene3D" id="3.40.525.10">
    <property type="entry name" value="CRAL-TRIO lipid binding domain"/>
    <property type="match status" value="2"/>
</dbReference>
<evidence type="ECO:0000313" key="2">
    <source>
        <dbReference type="EMBL" id="CAH4004600.1"/>
    </source>
</evidence>
<reference evidence="2" key="1">
    <citation type="submission" date="2022-05" db="EMBL/GenBank/DDBJ databases">
        <authorList>
            <person name="Okamura Y."/>
        </authorList>
    </citation>
    <scope>NUCLEOTIDE SEQUENCE</scope>
</reference>
<dbReference type="InterPro" id="IPR011074">
    <property type="entry name" value="CRAL/TRIO_N_dom"/>
</dbReference>
<dbReference type="Pfam" id="PF00650">
    <property type="entry name" value="CRAL_TRIO"/>
    <property type="match status" value="2"/>
</dbReference>
<keyword evidence="3" id="KW-1185">Reference proteome</keyword>
<dbReference type="PANTHER" id="PTHR10174">
    <property type="entry name" value="ALPHA-TOCOPHEROL TRANSFER PROTEIN-RELATED"/>
    <property type="match status" value="1"/>
</dbReference>
<dbReference type="SUPFAM" id="SSF46938">
    <property type="entry name" value="CRAL/TRIO N-terminal domain"/>
    <property type="match status" value="2"/>
</dbReference>
<dbReference type="InterPro" id="IPR036865">
    <property type="entry name" value="CRAL-TRIO_dom_sf"/>
</dbReference>
<dbReference type="EMBL" id="CALOZG010000003">
    <property type="protein sequence ID" value="CAH4004600.1"/>
    <property type="molecule type" value="Genomic_DNA"/>
</dbReference>
<dbReference type="GO" id="GO:0016020">
    <property type="term" value="C:membrane"/>
    <property type="evidence" value="ECO:0007669"/>
    <property type="project" value="TreeGrafter"/>
</dbReference>
<dbReference type="PANTHER" id="PTHR10174:SF216">
    <property type="entry name" value="CRAL-TRIO DOMAIN-CONTAINING PROTEIN-RELATED"/>
    <property type="match status" value="1"/>
</dbReference>
<comment type="caution">
    <text evidence="2">The sequence shown here is derived from an EMBL/GenBank/DDBJ whole genome shotgun (WGS) entry which is preliminary data.</text>
</comment>
<organism evidence="2 3">
    <name type="scientific">Pieris brassicae</name>
    <name type="common">White butterfly</name>
    <name type="synonym">Large white butterfly</name>
    <dbReference type="NCBI Taxonomy" id="7116"/>
    <lineage>
        <taxon>Eukaryota</taxon>
        <taxon>Metazoa</taxon>
        <taxon>Ecdysozoa</taxon>
        <taxon>Arthropoda</taxon>
        <taxon>Hexapoda</taxon>
        <taxon>Insecta</taxon>
        <taxon>Pterygota</taxon>
        <taxon>Neoptera</taxon>
        <taxon>Endopterygota</taxon>
        <taxon>Lepidoptera</taxon>
        <taxon>Glossata</taxon>
        <taxon>Ditrysia</taxon>
        <taxon>Papilionoidea</taxon>
        <taxon>Pieridae</taxon>
        <taxon>Pierinae</taxon>
        <taxon>Pieris</taxon>
    </lineage>
</organism>
<gene>
    <name evidence="2" type="ORF">PIBRA_LOCUS2843</name>
</gene>
<dbReference type="GO" id="GO:1902936">
    <property type="term" value="F:phosphatidylinositol bisphosphate binding"/>
    <property type="evidence" value="ECO:0007669"/>
    <property type="project" value="TreeGrafter"/>
</dbReference>
<dbReference type="InterPro" id="IPR036273">
    <property type="entry name" value="CRAL/TRIO_N_dom_sf"/>
</dbReference>
<feature type="domain" description="CRAL-TRIO" evidence="1">
    <location>
        <begin position="89"/>
        <end position="253"/>
    </location>
</feature>